<feature type="compositionally biased region" description="Low complexity" evidence="1">
    <location>
        <begin position="12"/>
        <end position="27"/>
    </location>
</feature>
<keyword evidence="5" id="KW-1185">Reference proteome</keyword>
<sequence>MGRTVDERADDAGPPAGGRPSAAPAPGERAVARRLTAEVWIVLGLSLGQSAVYAVVSLVARLTAGPPLAEQTTTLNASQSPRPYLDLTYQLLSIGFALLPVALALYLLSGNGRSAVRRLGLDRTRPWRDLGVGVGLAALIGIPGLGLYVAGRALGITVEVQASALNEAWWTVPVLILAALQNALLEEVVAVGYLMERLRELRWSTPAIIAASALLRGSYHLYQGWGPFVGNVVMGIVFAEYYRRRRRVMPLVVAHTVLDVVAFVGYAALPEEWLESLGVT</sequence>
<protein>
    <submittedName>
        <fullName evidence="4">CPBP family intramembrane metalloprotease</fullName>
    </submittedName>
</protein>
<dbReference type="EMBL" id="CP076023">
    <property type="protein sequence ID" value="QWC15942.1"/>
    <property type="molecule type" value="Genomic_DNA"/>
</dbReference>
<evidence type="ECO:0000256" key="1">
    <source>
        <dbReference type="SAM" id="MobiDB-lite"/>
    </source>
</evidence>
<dbReference type="RefSeq" id="WP_208196517.1">
    <property type="nucleotide sequence ID" value="NZ_CP076023.1"/>
</dbReference>
<evidence type="ECO:0000256" key="2">
    <source>
        <dbReference type="SAM" id="Phobius"/>
    </source>
</evidence>
<keyword evidence="4" id="KW-0645">Protease</keyword>
<organism evidence="4 5">
    <name type="scientific">Cellulomonas dongxiuzhuiae</name>
    <dbReference type="NCBI Taxonomy" id="2819979"/>
    <lineage>
        <taxon>Bacteria</taxon>
        <taxon>Bacillati</taxon>
        <taxon>Actinomycetota</taxon>
        <taxon>Actinomycetes</taxon>
        <taxon>Micrococcales</taxon>
        <taxon>Cellulomonadaceae</taxon>
        <taxon>Cellulomonas</taxon>
    </lineage>
</organism>
<evidence type="ECO:0000313" key="4">
    <source>
        <dbReference type="EMBL" id="QWC15942.1"/>
    </source>
</evidence>
<accession>A0ABX8GIA8</accession>
<evidence type="ECO:0000313" key="5">
    <source>
        <dbReference type="Proteomes" id="UP000679335"/>
    </source>
</evidence>
<feature type="domain" description="CAAX prenyl protease 2/Lysostaphin resistance protein A-like" evidence="3">
    <location>
        <begin position="169"/>
        <end position="260"/>
    </location>
</feature>
<feature type="transmembrane region" description="Helical" evidence="2">
    <location>
        <begin position="225"/>
        <end position="242"/>
    </location>
</feature>
<feature type="transmembrane region" description="Helical" evidence="2">
    <location>
        <begin position="87"/>
        <end position="109"/>
    </location>
</feature>
<feature type="compositionally biased region" description="Basic and acidic residues" evidence="1">
    <location>
        <begin position="1"/>
        <end position="11"/>
    </location>
</feature>
<feature type="transmembrane region" description="Helical" evidence="2">
    <location>
        <begin position="39"/>
        <end position="60"/>
    </location>
</feature>
<keyword evidence="2" id="KW-0812">Transmembrane</keyword>
<reference evidence="4 5" key="1">
    <citation type="submission" date="2021-05" db="EMBL/GenBank/DDBJ databases">
        <title>Novel species in genus Cellulomonas.</title>
        <authorList>
            <person name="Zhang G."/>
        </authorList>
    </citation>
    <scope>NUCLEOTIDE SEQUENCE [LARGE SCALE GENOMIC DNA]</scope>
    <source>
        <strain evidence="5">zg-ZUI157</strain>
    </source>
</reference>
<keyword evidence="4" id="KW-0482">Metalloprotease</keyword>
<name>A0ABX8GIA8_9CELL</name>
<evidence type="ECO:0000259" key="3">
    <source>
        <dbReference type="Pfam" id="PF02517"/>
    </source>
</evidence>
<keyword evidence="4" id="KW-0378">Hydrolase</keyword>
<dbReference type="Pfam" id="PF02517">
    <property type="entry name" value="Rce1-like"/>
    <property type="match status" value="1"/>
</dbReference>
<keyword evidence="2" id="KW-1133">Transmembrane helix</keyword>
<feature type="transmembrane region" description="Helical" evidence="2">
    <location>
        <begin position="249"/>
        <end position="269"/>
    </location>
</feature>
<proteinExistence type="predicted"/>
<keyword evidence="2" id="KW-0472">Membrane</keyword>
<dbReference type="Proteomes" id="UP000679335">
    <property type="component" value="Chromosome"/>
</dbReference>
<feature type="region of interest" description="Disordered" evidence="1">
    <location>
        <begin position="1"/>
        <end position="27"/>
    </location>
</feature>
<dbReference type="GO" id="GO:0008237">
    <property type="term" value="F:metallopeptidase activity"/>
    <property type="evidence" value="ECO:0007669"/>
    <property type="project" value="UniProtKB-KW"/>
</dbReference>
<gene>
    <name evidence="4" type="ORF">KKR89_17100</name>
</gene>
<dbReference type="InterPro" id="IPR003675">
    <property type="entry name" value="Rce1/LyrA-like_dom"/>
</dbReference>
<feature type="transmembrane region" description="Helical" evidence="2">
    <location>
        <begin position="130"/>
        <end position="150"/>
    </location>
</feature>